<evidence type="ECO:0008006" key="3">
    <source>
        <dbReference type="Google" id="ProtNLM"/>
    </source>
</evidence>
<gene>
    <name evidence="1" type="ORF">HBH25_18830</name>
</gene>
<evidence type="ECO:0000313" key="2">
    <source>
        <dbReference type="Proteomes" id="UP000746535"/>
    </source>
</evidence>
<organism evidence="1 2">
    <name type="scientific">Pseudomonas quercus</name>
    <dbReference type="NCBI Taxonomy" id="2722792"/>
    <lineage>
        <taxon>Bacteria</taxon>
        <taxon>Pseudomonadati</taxon>
        <taxon>Pseudomonadota</taxon>
        <taxon>Gammaproteobacteria</taxon>
        <taxon>Pseudomonadales</taxon>
        <taxon>Pseudomonadaceae</taxon>
        <taxon>Pseudomonas</taxon>
    </lineage>
</organism>
<evidence type="ECO:0000313" key="1">
    <source>
        <dbReference type="EMBL" id="NJP02902.1"/>
    </source>
</evidence>
<proteinExistence type="predicted"/>
<reference evidence="1 2" key="1">
    <citation type="submission" date="2020-03" db="EMBL/GenBank/DDBJ databases">
        <authorList>
            <person name="Wang L."/>
            <person name="He N."/>
            <person name="Li Y."/>
            <person name="Fang Y."/>
            <person name="Zhang F."/>
        </authorList>
    </citation>
    <scope>NUCLEOTIDE SEQUENCE [LARGE SCALE GENOMIC DNA]</scope>
    <source>
        <strain evidence="2">hsmgli-8</strain>
    </source>
</reference>
<dbReference type="Proteomes" id="UP000746535">
    <property type="component" value="Unassembled WGS sequence"/>
</dbReference>
<keyword evidence="2" id="KW-1185">Reference proteome</keyword>
<sequence>MELELLRAYQQASRELAVEEMAERTLNYDPALLTLREINAEAIDQYEGWLTQYDFGWERIPGWKNRPAHHKAIDVAIWYDGTLAGMCWAEPKDSQEKIFVLYIERNPDDSLLTRGYVAPLSLSAVRNYGTLMDLHYVVIDDPNPDARVAYHREGFAHLPGIGLAYDLTQDYDGINDEVSENDH</sequence>
<name>A0ABX0YL46_9PSED</name>
<dbReference type="RefSeq" id="WP_168085479.1">
    <property type="nucleotide sequence ID" value="NZ_JAAVJI010000014.1"/>
</dbReference>
<accession>A0ABX0YL46</accession>
<comment type="caution">
    <text evidence="1">The sequence shown here is derived from an EMBL/GenBank/DDBJ whole genome shotgun (WGS) entry which is preliminary data.</text>
</comment>
<protein>
    <recommendedName>
        <fullName evidence="3">N-acetyltransferase domain-containing protein</fullName>
    </recommendedName>
</protein>
<dbReference type="EMBL" id="JAAVJI010000014">
    <property type="protein sequence ID" value="NJP02902.1"/>
    <property type="molecule type" value="Genomic_DNA"/>
</dbReference>